<evidence type="ECO:0000313" key="3">
    <source>
        <dbReference type="Proteomes" id="UP000749646"/>
    </source>
</evidence>
<comment type="caution">
    <text evidence="2">The sequence shown here is derived from an EMBL/GenBank/DDBJ whole genome shotgun (WGS) entry which is preliminary data.</text>
</comment>
<reference evidence="2" key="1">
    <citation type="journal article" date="2020" name="Fungal Divers.">
        <title>Resolving the Mortierellaceae phylogeny through synthesis of multi-gene phylogenetics and phylogenomics.</title>
        <authorList>
            <person name="Vandepol N."/>
            <person name="Liber J."/>
            <person name="Desiro A."/>
            <person name="Na H."/>
            <person name="Kennedy M."/>
            <person name="Barry K."/>
            <person name="Grigoriev I.V."/>
            <person name="Miller A.N."/>
            <person name="O'Donnell K."/>
            <person name="Stajich J.E."/>
            <person name="Bonito G."/>
        </authorList>
    </citation>
    <scope>NUCLEOTIDE SEQUENCE</scope>
    <source>
        <strain evidence="2">MES-2147</strain>
    </source>
</reference>
<protein>
    <submittedName>
        <fullName evidence="2">3',5'-cyclic-nucleotide phosphodiesterase (PDEase) (3':5'-CNP)</fullName>
    </submittedName>
</protein>
<sequence>MSSPPDSQTRSAQASATLRMLQNKKPLPEIDFTIHTMEDGSTASTLERYNK</sequence>
<dbReference type="AlphaFoldDB" id="A0A9P6J371"/>
<feature type="compositionally biased region" description="Polar residues" evidence="1">
    <location>
        <begin position="1"/>
        <end position="16"/>
    </location>
</feature>
<feature type="region of interest" description="Disordered" evidence="1">
    <location>
        <begin position="1"/>
        <end position="24"/>
    </location>
</feature>
<evidence type="ECO:0000313" key="2">
    <source>
        <dbReference type="EMBL" id="KAF9960199.1"/>
    </source>
</evidence>
<gene>
    <name evidence="2" type="primary">CNA1_4</name>
    <name evidence="2" type="ORF">BGZ65_012659</name>
</gene>
<keyword evidence="3" id="KW-1185">Reference proteome</keyword>
<proteinExistence type="predicted"/>
<organism evidence="2 3">
    <name type="scientific">Modicella reniformis</name>
    <dbReference type="NCBI Taxonomy" id="1440133"/>
    <lineage>
        <taxon>Eukaryota</taxon>
        <taxon>Fungi</taxon>
        <taxon>Fungi incertae sedis</taxon>
        <taxon>Mucoromycota</taxon>
        <taxon>Mortierellomycotina</taxon>
        <taxon>Mortierellomycetes</taxon>
        <taxon>Mortierellales</taxon>
        <taxon>Mortierellaceae</taxon>
        <taxon>Modicella</taxon>
    </lineage>
</organism>
<feature type="non-terminal residue" evidence="2">
    <location>
        <position position="51"/>
    </location>
</feature>
<dbReference type="EMBL" id="JAAAHW010006474">
    <property type="protein sequence ID" value="KAF9960199.1"/>
    <property type="molecule type" value="Genomic_DNA"/>
</dbReference>
<accession>A0A9P6J371</accession>
<dbReference type="Proteomes" id="UP000749646">
    <property type="component" value="Unassembled WGS sequence"/>
</dbReference>
<name>A0A9P6J371_9FUNG</name>
<evidence type="ECO:0000256" key="1">
    <source>
        <dbReference type="SAM" id="MobiDB-lite"/>
    </source>
</evidence>
<dbReference type="OrthoDB" id="2427219at2759"/>